<geneLocation type="plasmid" evidence="1 2">
    <name>unnamed</name>
</geneLocation>
<proteinExistence type="predicted"/>
<dbReference type="EMBL" id="CP098756">
    <property type="protein sequence ID" value="USG68562.1"/>
    <property type="molecule type" value="Genomic_DNA"/>
</dbReference>
<keyword evidence="1" id="KW-0614">Plasmid</keyword>
<dbReference type="RefSeq" id="WP_251876531.1">
    <property type="nucleotide sequence ID" value="NZ_CP098756.1"/>
</dbReference>
<reference evidence="1" key="1">
    <citation type="submission" date="2022-06" db="EMBL/GenBank/DDBJ databases">
        <title>Genome sequencing of Brevibacillus sp. BB3-R1.</title>
        <authorList>
            <person name="Heo J."/>
            <person name="Lee D."/>
            <person name="Won M."/>
            <person name="Han B.-H."/>
            <person name="Hong S.-B."/>
            <person name="Kwon S.-W."/>
        </authorList>
    </citation>
    <scope>NUCLEOTIDE SEQUENCE</scope>
    <source>
        <strain evidence="1">BB3-R1</strain>
        <plasmid evidence="1">unnamed</plasmid>
    </source>
</reference>
<name>A0ABY4WN38_9BACL</name>
<organism evidence="1 2">
    <name type="scientific">Brevibacillus ruminantium</name>
    <dbReference type="NCBI Taxonomy" id="2950604"/>
    <lineage>
        <taxon>Bacteria</taxon>
        <taxon>Bacillati</taxon>
        <taxon>Bacillota</taxon>
        <taxon>Bacilli</taxon>
        <taxon>Bacillales</taxon>
        <taxon>Paenibacillaceae</taxon>
        <taxon>Brevibacillus</taxon>
    </lineage>
</organism>
<sequence>MPRVAISGYIVGFRLRENAKQERYGVVDLLQFGSQQADSEIVPLLVYDRDMQVHIHQRFLVGQIRPASFFCNIVTREKSGWMWIADRLVELGRNVSQEEDLSTSVVVNGTGPHVMGEDKELTTGNLAE</sequence>
<keyword evidence="2" id="KW-1185">Reference proteome</keyword>
<gene>
    <name evidence="1" type="ORF">NDK47_27570</name>
</gene>
<evidence type="ECO:0000313" key="1">
    <source>
        <dbReference type="EMBL" id="USG68562.1"/>
    </source>
</evidence>
<accession>A0ABY4WN38</accession>
<dbReference type="Proteomes" id="UP001056500">
    <property type="component" value="Plasmid unnamed"/>
</dbReference>
<evidence type="ECO:0000313" key="2">
    <source>
        <dbReference type="Proteomes" id="UP001056500"/>
    </source>
</evidence>
<protein>
    <submittedName>
        <fullName evidence="1">Uncharacterized protein</fullName>
    </submittedName>
</protein>